<dbReference type="InterPro" id="IPR036388">
    <property type="entry name" value="WH-like_DNA-bd_sf"/>
</dbReference>
<dbReference type="PANTHER" id="PTHR43133:SF46">
    <property type="entry name" value="RNA POLYMERASE SIGMA-70 FACTOR ECF SUBFAMILY"/>
    <property type="match status" value="1"/>
</dbReference>
<proteinExistence type="inferred from homology"/>
<name>A0A5C6LTG2_9BACT</name>
<feature type="domain" description="RNA polymerase sigma-70 region 2" evidence="5">
    <location>
        <begin position="11"/>
        <end position="76"/>
    </location>
</feature>
<dbReference type="Proteomes" id="UP000318815">
    <property type="component" value="Unassembled WGS sequence"/>
</dbReference>
<comment type="caution">
    <text evidence="7">The sequence shown here is derived from an EMBL/GenBank/DDBJ whole genome shotgun (WGS) entry which is preliminary data.</text>
</comment>
<dbReference type="OrthoDB" id="1524077at2"/>
<dbReference type="RefSeq" id="WP_146304906.1">
    <property type="nucleotide sequence ID" value="NZ_VOHS01000007.1"/>
</dbReference>
<keyword evidence="3" id="KW-0731">Sigma factor</keyword>
<dbReference type="InterPro" id="IPR013249">
    <property type="entry name" value="RNA_pol_sigma70_r4_t2"/>
</dbReference>
<dbReference type="PANTHER" id="PTHR43133">
    <property type="entry name" value="RNA POLYMERASE ECF-TYPE SIGMA FACTO"/>
    <property type="match status" value="1"/>
</dbReference>
<dbReference type="InterPro" id="IPR013324">
    <property type="entry name" value="RNA_pol_sigma_r3/r4-like"/>
</dbReference>
<dbReference type="Gene3D" id="1.10.10.10">
    <property type="entry name" value="Winged helix-like DNA-binding domain superfamily/Winged helix DNA-binding domain"/>
    <property type="match status" value="1"/>
</dbReference>
<evidence type="ECO:0000256" key="2">
    <source>
        <dbReference type="ARBA" id="ARBA00023015"/>
    </source>
</evidence>
<dbReference type="InterPro" id="IPR014284">
    <property type="entry name" value="RNA_pol_sigma-70_dom"/>
</dbReference>
<dbReference type="InterPro" id="IPR014327">
    <property type="entry name" value="RNA_pol_sigma70_bacteroid"/>
</dbReference>
<dbReference type="NCBIfam" id="TIGR02985">
    <property type="entry name" value="Sig70_bacteroi1"/>
    <property type="match status" value="1"/>
</dbReference>
<dbReference type="InterPro" id="IPR013325">
    <property type="entry name" value="RNA_pol_sigma_r2"/>
</dbReference>
<dbReference type="GO" id="GO:0006352">
    <property type="term" value="P:DNA-templated transcription initiation"/>
    <property type="evidence" value="ECO:0007669"/>
    <property type="project" value="InterPro"/>
</dbReference>
<accession>A0A5C6LTG2</accession>
<evidence type="ECO:0000313" key="8">
    <source>
        <dbReference type="Proteomes" id="UP000318815"/>
    </source>
</evidence>
<dbReference type="GO" id="GO:0003677">
    <property type="term" value="F:DNA binding"/>
    <property type="evidence" value="ECO:0007669"/>
    <property type="project" value="InterPro"/>
</dbReference>
<dbReference type="CDD" id="cd06171">
    <property type="entry name" value="Sigma70_r4"/>
    <property type="match status" value="1"/>
</dbReference>
<feature type="domain" description="RNA polymerase sigma factor 70 region 4 type 2" evidence="6">
    <location>
        <begin position="105"/>
        <end position="154"/>
    </location>
</feature>
<dbReference type="Gene3D" id="1.10.1740.10">
    <property type="match status" value="1"/>
</dbReference>
<evidence type="ECO:0000259" key="6">
    <source>
        <dbReference type="Pfam" id="PF08281"/>
    </source>
</evidence>
<evidence type="ECO:0000259" key="5">
    <source>
        <dbReference type="Pfam" id="PF04542"/>
    </source>
</evidence>
<dbReference type="Pfam" id="PF08281">
    <property type="entry name" value="Sigma70_r4_2"/>
    <property type="match status" value="1"/>
</dbReference>
<protein>
    <submittedName>
        <fullName evidence="7">RNA polymerase sigma-70 factor</fullName>
    </submittedName>
</protein>
<keyword evidence="8" id="KW-1185">Reference proteome</keyword>
<evidence type="ECO:0000313" key="7">
    <source>
        <dbReference type="EMBL" id="TWW00745.1"/>
    </source>
</evidence>
<dbReference type="GO" id="GO:0016987">
    <property type="term" value="F:sigma factor activity"/>
    <property type="evidence" value="ECO:0007669"/>
    <property type="project" value="UniProtKB-KW"/>
</dbReference>
<dbReference type="InterPro" id="IPR039425">
    <property type="entry name" value="RNA_pol_sigma-70-like"/>
</dbReference>
<dbReference type="Pfam" id="PF04542">
    <property type="entry name" value="Sigma70_r2"/>
    <property type="match status" value="1"/>
</dbReference>
<reference evidence="7 8" key="1">
    <citation type="submission" date="2019-08" db="EMBL/GenBank/DDBJ databases">
        <title>Whole genome sequencing of chitin degrading bacteria Chitinophaga pinensis YS16.</title>
        <authorList>
            <person name="Singh R.P."/>
            <person name="Manchanda G."/>
            <person name="Maurya I.K."/>
            <person name="Joshi N.K."/>
            <person name="Srivastava A.K."/>
        </authorList>
    </citation>
    <scope>NUCLEOTIDE SEQUENCE [LARGE SCALE GENOMIC DNA]</scope>
    <source>
        <strain evidence="7 8">YS-16</strain>
    </source>
</reference>
<gene>
    <name evidence="7" type="ORF">FEF09_09600</name>
</gene>
<evidence type="ECO:0000256" key="3">
    <source>
        <dbReference type="ARBA" id="ARBA00023082"/>
    </source>
</evidence>
<dbReference type="AlphaFoldDB" id="A0A5C6LTG2"/>
<dbReference type="SUPFAM" id="SSF88659">
    <property type="entry name" value="Sigma3 and sigma4 domains of RNA polymerase sigma factors"/>
    <property type="match status" value="1"/>
</dbReference>
<dbReference type="SUPFAM" id="SSF88946">
    <property type="entry name" value="Sigma2 domain of RNA polymerase sigma factors"/>
    <property type="match status" value="1"/>
</dbReference>
<organism evidence="7 8">
    <name type="scientific">Chitinophaga pinensis</name>
    <dbReference type="NCBI Taxonomy" id="79329"/>
    <lineage>
        <taxon>Bacteria</taxon>
        <taxon>Pseudomonadati</taxon>
        <taxon>Bacteroidota</taxon>
        <taxon>Chitinophagia</taxon>
        <taxon>Chitinophagales</taxon>
        <taxon>Chitinophagaceae</taxon>
        <taxon>Chitinophaga</taxon>
    </lineage>
</organism>
<comment type="similarity">
    <text evidence="1">Belongs to the sigma-70 factor family. ECF subfamily.</text>
</comment>
<dbReference type="NCBIfam" id="TIGR02937">
    <property type="entry name" value="sigma70-ECF"/>
    <property type="match status" value="1"/>
</dbReference>
<keyword evidence="2" id="KW-0805">Transcription regulation</keyword>
<sequence>MLDRQTFEDIFREHHAACLAFAVHYTGNVHEAEEVVQQVFLRLWEKRAAIDITGAPRSYLLAAIRNTAISNWRKETVRQEKEQTAGHLQAADLPVQSPVWELEKRYQQALEVLPERCREVFILSRQQQLKYHEIAEVMNISVKTVENQMGKALKIMHRELKDYLSLLLLLF</sequence>
<evidence type="ECO:0000256" key="4">
    <source>
        <dbReference type="ARBA" id="ARBA00023163"/>
    </source>
</evidence>
<evidence type="ECO:0000256" key="1">
    <source>
        <dbReference type="ARBA" id="ARBA00010641"/>
    </source>
</evidence>
<dbReference type="InterPro" id="IPR007627">
    <property type="entry name" value="RNA_pol_sigma70_r2"/>
</dbReference>
<dbReference type="EMBL" id="VOHS01000007">
    <property type="protein sequence ID" value="TWW00745.1"/>
    <property type="molecule type" value="Genomic_DNA"/>
</dbReference>
<keyword evidence="4" id="KW-0804">Transcription</keyword>